<dbReference type="CDD" id="cd17546">
    <property type="entry name" value="REC_hyHK_CKI1_RcsC-like"/>
    <property type="match status" value="1"/>
</dbReference>
<dbReference type="InterPro" id="IPR000014">
    <property type="entry name" value="PAS"/>
</dbReference>
<feature type="domain" description="Histidine kinase" evidence="12">
    <location>
        <begin position="274"/>
        <end position="498"/>
    </location>
</feature>
<evidence type="ECO:0000256" key="3">
    <source>
        <dbReference type="ARBA" id="ARBA00022553"/>
    </source>
</evidence>
<dbReference type="InterPro" id="IPR035965">
    <property type="entry name" value="PAS-like_dom_sf"/>
</dbReference>
<gene>
    <name evidence="15" type="ORF">SAMN06269173_105350</name>
</gene>
<feature type="domain" description="PAC" evidence="14">
    <location>
        <begin position="212"/>
        <end position="263"/>
    </location>
</feature>
<reference evidence="16" key="1">
    <citation type="submission" date="2017-06" db="EMBL/GenBank/DDBJ databases">
        <authorList>
            <person name="Varghese N."/>
            <person name="Submissions S."/>
        </authorList>
    </citation>
    <scope>NUCLEOTIDE SEQUENCE [LARGE SCALE GENOMIC DNA]</scope>
    <source>
        <strain evidence="16">DSM 28041</strain>
    </source>
</reference>
<dbReference type="SUPFAM" id="SSF55874">
    <property type="entry name" value="ATPase domain of HSP90 chaperone/DNA topoisomerase II/histidine kinase"/>
    <property type="match status" value="1"/>
</dbReference>
<evidence type="ECO:0000256" key="4">
    <source>
        <dbReference type="ARBA" id="ARBA00022679"/>
    </source>
</evidence>
<dbReference type="GO" id="GO:0000155">
    <property type="term" value="F:phosphorelay sensor kinase activity"/>
    <property type="evidence" value="ECO:0007669"/>
    <property type="project" value="InterPro"/>
</dbReference>
<keyword evidence="5" id="KW-0547">Nucleotide-binding</keyword>
<accession>A0A238YLA1</accession>
<dbReference type="CDD" id="cd16922">
    <property type="entry name" value="HATPase_EvgS-ArcB-TorS-like"/>
    <property type="match status" value="1"/>
</dbReference>
<dbReference type="PANTHER" id="PTHR45339:SF1">
    <property type="entry name" value="HYBRID SIGNAL TRANSDUCTION HISTIDINE KINASE J"/>
    <property type="match status" value="1"/>
</dbReference>
<dbReference type="CDD" id="cd00082">
    <property type="entry name" value="HisKA"/>
    <property type="match status" value="1"/>
</dbReference>
<dbReference type="InterPro" id="IPR036890">
    <property type="entry name" value="HATPase_C_sf"/>
</dbReference>
<dbReference type="GO" id="GO:0005524">
    <property type="term" value="F:ATP binding"/>
    <property type="evidence" value="ECO:0007669"/>
    <property type="project" value="UniProtKB-KW"/>
</dbReference>
<proteinExistence type="predicted"/>
<keyword evidence="4" id="KW-0808">Transferase</keyword>
<dbReference type="SMART" id="SM00387">
    <property type="entry name" value="HATPase_c"/>
    <property type="match status" value="1"/>
</dbReference>
<dbReference type="EC" id="2.7.13.3" evidence="2"/>
<dbReference type="Pfam" id="PF00072">
    <property type="entry name" value="Response_reg"/>
    <property type="match status" value="1"/>
</dbReference>
<dbReference type="InterPro" id="IPR001789">
    <property type="entry name" value="Sig_transdc_resp-reg_receiver"/>
</dbReference>
<dbReference type="Gene3D" id="3.30.565.10">
    <property type="entry name" value="Histidine kinase-like ATPase, C-terminal domain"/>
    <property type="match status" value="1"/>
</dbReference>
<evidence type="ECO:0000256" key="1">
    <source>
        <dbReference type="ARBA" id="ARBA00000085"/>
    </source>
</evidence>
<evidence type="ECO:0000256" key="10">
    <source>
        <dbReference type="ARBA" id="ARBA00068150"/>
    </source>
</evidence>
<comment type="subunit">
    <text evidence="9">At low DSF concentrations, interacts with RpfF.</text>
</comment>
<dbReference type="Pfam" id="PF02518">
    <property type="entry name" value="HATPase_c"/>
    <property type="match status" value="1"/>
</dbReference>
<dbReference type="FunFam" id="1.10.287.130:FF:000002">
    <property type="entry name" value="Two-component osmosensing histidine kinase"/>
    <property type="match status" value="1"/>
</dbReference>
<evidence type="ECO:0000256" key="9">
    <source>
        <dbReference type="ARBA" id="ARBA00064003"/>
    </source>
</evidence>
<evidence type="ECO:0000256" key="11">
    <source>
        <dbReference type="PROSITE-ProRule" id="PRU00169"/>
    </source>
</evidence>
<dbReference type="Gene3D" id="3.30.450.20">
    <property type="entry name" value="PAS domain"/>
    <property type="match status" value="1"/>
</dbReference>
<dbReference type="PRINTS" id="PR00344">
    <property type="entry name" value="BCTRLSENSOR"/>
</dbReference>
<dbReference type="PANTHER" id="PTHR45339">
    <property type="entry name" value="HYBRID SIGNAL TRANSDUCTION HISTIDINE KINASE J"/>
    <property type="match status" value="1"/>
</dbReference>
<dbReference type="InterPro" id="IPR013656">
    <property type="entry name" value="PAS_4"/>
</dbReference>
<dbReference type="PROSITE" id="PS50109">
    <property type="entry name" value="HIS_KIN"/>
    <property type="match status" value="1"/>
</dbReference>
<dbReference type="InterPro" id="IPR000700">
    <property type="entry name" value="PAS-assoc_C"/>
</dbReference>
<evidence type="ECO:0000259" key="14">
    <source>
        <dbReference type="PROSITE" id="PS50113"/>
    </source>
</evidence>
<name>A0A238YLA1_9BACT</name>
<sequence length="640" mass="70031">MDSVSALSPALPATLAEAHAEIQLLREKLAEQRMLARIPAQNPHPIYRLGPNQQRLYANPAADRLAAGLTEEELEQAREQAFGWAMDALLNGQDARHELRIGARQFQACIVPFPEEEYVNLYLVEETERVKAQQLRAAQQEFTQQVLDTVPILVYVRDAEGKFIFENKATSELGEQLAAASLISTNVRAAQRQQQEHYKASDAQVLLTGKELIVEDPLTLPSGEQRWLHTIKRPLQWSDGNVHVLGVSTDVTELKQATEAARAAARAQENFLANMSHEIRTPLNGVLGMAAQLSKTQLDVRQQELLTIIRSSGQHLLGVINDVLDMAKISSGKLEFAQEAFNLCDSMGQAVQPLALQAQEKGINFEGTPLRNSCPYPWVIGDAHRLNQILINLVSNAIKFTPVGGRISVGGYLLAETSDYIEVEFRVTDTGVGIASDKLTRIFENFTQAYADTARHFGGSGLGLSISRALVEQMGGTLQVESQLGKGSTFTFQLMLPRSTPSAPVAFAPSYDTGALRGKRVLLVEDNEINRLLAGLLLEEWGVTMDEVEDGPTGIEQLQQAAYDAVLMDIQMPGMSGLEATAAIRQLPNPHHARIPIVALTANAFANDAEQYLAAGMNACVAKPFDEALLFNTLANLFGH</sequence>
<dbReference type="RefSeq" id="WP_089333129.1">
    <property type="nucleotide sequence ID" value="NZ_FZNS01000005.1"/>
</dbReference>
<evidence type="ECO:0000256" key="6">
    <source>
        <dbReference type="ARBA" id="ARBA00022777"/>
    </source>
</evidence>
<dbReference type="InterPro" id="IPR011006">
    <property type="entry name" value="CheY-like_superfamily"/>
</dbReference>
<dbReference type="FunFam" id="3.30.565.10:FF:000010">
    <property type="entry name" value="Sensor histidine kinase RcsC"/>
    <property type="match status" value="1"/>
</dbReference>
<dbReference type="InterPro" id="IPR005467">
    <property type="entry name" value="His_kinase_dom"/>
</dbReference>
<dbReference type="InterPro" id="IPR036097">
    <property type="entry name" value="HisK_dim/P_sf"/>
</dbReference>
<dbReference type="InterPro" id="IPR003594">
    <property type="entry name" value="HATPase_dom"/>
</dbReference>
<dbReference type="EMBL" id="FZNS01000005">
    <property type="protein sequence ID" value="SNR71945.1"/>
    <property type="molecule type" value="Genomic_DNA"/>
</dbReference>
<feature type="domain" description="Response regulatory" evidence="13">
    <location>
        <begin position="520"/>
        <end position="638"/>
    </location>
</feature>
<dbReference type="PROSITE" id="PS50110">
    <property type="entry name" value="RESPONSE_REGULATORY"/>
    <property type="match status" value="1"/>
</dbReference>
<organism evidence="15 16">
    <name type="scientific">Hymenobacter mucosus</name>
    <dbReference type="NCBI Taxonomy" id="1411120"/>
    <lineage>
        <taxon>Bacteria</taxon>
        <taxon>Pseudomonadati</taxon>
        <taxon>Bacteroidota</taxon>
        <taxon>Cytophagia</taxon>
        <taxon>Cytophagales</taxon>
        <taxon>Hymenobacteraceae</taxon>
        <taxon>Hymenobacter</taxon>
    </lineage>
</organism>
<dbReference type="SMART" id="SM00388">
    <property type="entry name" value="HisKA"/>
    <property type="match status" value="1"/>
</dbReference>
<evidence type="ECO:0000256" key="5">
    <source>
        <dbReference type="ARBA" id="ARBA00022741"/>
    </source>
</evidence>
<keyword evidence="7" id="KW-0067">ATP-binding</keyword>
<dbReference type="Gene3D" id="1.10.287.130">
    <property type="match status" value="1"/>
</dbReference>
<keyword evidence="8" id="KW-0902">Two-component regulatory system</keyword>
<evidence type="ECO:0000259" key="13">
    <source>
        <dbReference type="PROSITE" id="PS50110"/>
    </source>
</evidence>
<dbReference type="InterPro" id="IPR004358">
    <property type="entry name" value="Sig_transdc_His_kin-like_C"/>
</dbReference>
<comment type="catalytic activity">
    <reaction evidence="1">
        <text>ATP + protein L-histidine = ADP + protein N-phospho-L-histidine.</text>
        <dbReference type="EC" id="2.7.13.3"/>
    </reaction>
</comment>
<dbReference type="PROSITE" id="PS50113">
    <property type="entry name" value="PAC"/>
    <property type="match status" value="1"/>
</dbReference>
<evidence type="ECO:0000256" key="2">
    <source>
        <dbReference type="ARBA" id="ARBA00012438"/>
    </source>
</evidence>
<dbReference type="SUPFAM" id="SSF55785">
    <property type="entry name" value="PYP-like sensor domain (PAS domain)"/>
    <property type="match status" value="1"/>
</dbReference>
<evidence type="ECO:0000313" key="16">
    <source>
        <dbReference type="Proteomes" id="UP000198310"/>
    </source>
</evidence>
<evidence type="ECO:0000256" key="7">
    <source>
        <dbReference type="ARBA" id="ARBA00022840"/>
    </source>
</evidence>
<dbReference type="AlphaFoldDB" id="A0A238YLA1"/>
<dbReference type="InterPro" id="IPR003661">
    <property type="entry name" value="HisK_dim/P_dom"/>
</dbReference>
<keyword evidence="16" id="KW-1185">Reference proteome</keyword>
<dbReference type="Pfam" id="PF08448">
    <property type="entry name" value="PAS_4"/>
    <property type="match status" value="1"/>
</dbReference>
<feature type="modified residue" description="4-aspartylphosphate" evidence="11">
    <location>
        <position position="569"/>
    </location>
</feature>
<dbReference type="NCBIfam" id="TIGR00229">
    <property type="entry name" value="sensory_box"/>
    <property type="match status" value="1"/>
</dbReference>
<dbReference type="Proteomes" id="UP000198310">
    <property type="component" value="Unassembled WGS sequence"/>
</dbReference>
<keyword evidence="6" id="KW-0418">Kinase</keyword>
<dbReference type="SUPFAM" id="SSF47384">
    <property type="entry name" value="Homodimeric domain of signal transducing histidine kinase"/>
    <property type="match status" value="1"/>
</dbReference>
<dbReference type="Gene3D" id="3.40.50.2300">
    <property type="match status" value="1"/>
</dbReference>
<dbReference type="SMART" id="SM00448">
    <property type="entry name" value="REC"/>
    <property type="match status" value="1"/>
</dbReference>
<protein>
    <recommendedName>
        <fullName evidence="10">Sensory/regulatory protein RpfC</fullName>
        <ecNumber evidence="2">2.7.13.3</ecNumber>
    </recommendedName>
</protein>
<evidence type="ECO:0000256" key="8">
    <source>
        <dbReference type="ARBA" id="ARBA00023012"/>
    </source>
</evidence>
<keyword evidence="3 11" id="KW-0597">Phosphoprotein</keyword>
<dbReference type="Pfam" id="PF00512">
    <property type="entry name" value="HisKA"/>
    <property type="match status" value="1"/>
</dbReference>
<evidence type="ECO:0000259" key="12">
    <source>
        <dbReference type="PROSITE" id="PS50109"/>
    </source>
</evidence>
<evidence type="ECO:0000313" key="15">
    <source>
        <dbReference type="EMBL" id="SNR71945.1"/>
    </source>
</evidence>
<dbReference type="SUPFAM" id="SSF52172">
    <property type="entry name" value="CheY-like"/>
    <property type="match status" value="1"/>
</dbReference>